<keyword evidence="8" id="KW-1185">Reference proteome</keyword>
<dbReference type="AlphaFoldDB" id="A0A3G1KYM1"/>
<dbReference type="KEGG" id="fwa:DCMF_24555"/>
<dbReference type="Pfam" id="PF00501">
    <property type="entry name" value="AMP-binding"/>
    <property type="match status" value="1"/>
</dbReference>
<dbReference type="Pfam" id="PF13193">
    <property type="entry name" value="AMP-binding_C"/>
    <property type="match status" value="1"/>
</dbReference>
<dbReference type="Gene3D" id="3.40.50.12780">
    <property type="entry name" value="N-terminal domain of ligase-like"/>
    <property type="match status" value="1"/>
</dbReference>
<dbReference type="PROSITE" id="PS00455">
    <property type="entry name" value="AMP_BINDING"/>
    <property type="match status" value="1"/>
</dbReference>
<dbReference type="Proteomes" id="UP000323521">
    <property type="component" value="Chromosome"/>
</dbReference>
<feature type="domain" description="AMP-binding enzyme C-terminal" evidence="6">
    <location>
        <begin position="459"/>
        <end position="537"/>
    </location>
</feature>
<evidence type="ECO:0000313" key="7">
    <source>
        <dbReference type="EMBL" id="ATW27500.1"/>
    </source>
</evidence>
<dbReference type="GO" id="GO:0016405">
    <property type="term" value="F:CoA-ligase activity"/>
    <property type="evidence" value="ECO:0007669"/>
    <property type="project" value="UniProtKB-ARBA"/>
</dbReference>
<name>A0A3G1KYM1_FORW1</name>
<dbReference type="GO" id="GO:0006633">
    <property type="term" value="P:fatty acid biosynthetic process"/>
    <property type="evidence" value="ECO:0007669"/>
    <property type="project" value="TreeGrafter"/>
</dbReference>
<accession>A0A3G1KYM1</accession>
<dbReference type="FunFam" id="3.30.300.30:FF:000005">
    <property type="entry name" value="Acyl-coenzyme A synthetase ACSM5, mitochondrial"/>
    <property type="match status" value="1"/>
</dbReference>
<dbReference type="EMBL" id="CP017634">
    <property type="protein sequence ID" value="ATW27500.1"/>
    <property type="molecule type" value="Genomic_DNA"/>
</dbReference>
<evidence type="ECO:0000256" key="3">
    <source>
        <dbReference type="ARBA" id="ARBA00022741"/>
    </source>
</evidence>
<dbReference type="SUPFAM" id="SSF56801">
    <property type="entry name" value="Acetyl-CoA synthetase-like"/>
    <property type="match status" value="1"/>
</dbReference>
<dbReference type="InterPro" id="IPR000873">
    <property type="entry name" value="AMP-dep_synth/lig_dom"/>
</dbReference>
<dbReference type="InterPro" id="IPR042099">
    <property type="entry name" value="ANL_N_sf"/>
</dbReference>
<evidence type="ECO:0000256" key="2">
    <source>
        <dbReference type="ARBA" id="ARBA00022598"/>
    </source>
</evidence>
<dbReference type="PANTHER" id="PTHR43605:SF10">
    <property type="entry name" value="ACYL-COA SYNTHETASE MEDIUM CHAIN FAMILY MEMBER 3"/>
    <property type="match status" value="1"/>
</dbReference>
<gene>
    <name evidence="7" type="ORF">DCMF_24555</name>
</gene>
<dbReference type="InterPro" id="IPR025110">
    <property type="entry name" value="AMP-bd_C"/>
</dbReference>
<dbReference type="InterPro" id="IPR020845">
    <property type="entry name" value="AMP-binding_CS"/>
</dbReference>
<keyword evidence="4" id="KW-0067">ATP-binding</keyword>
<dbReference type="GO" id="GO:0015645">
    <property type="term" value="F:fatty acid ligase activity"/>
    <property type="evidence" value="ECO:0007669"/>
    <property type="project" value="TreeGrafter"/>
</dbReference>
<dbReference type="OrthoDB" id="9778383at2"/>
<keyword evidence="3" id="KW-0547">Nucleotide-binding</keyword>
<evidence type="ECO:0000256" key="4">
    <source>
        <dbReference type="ARBA" id="ARBA00022840"/>
    </source>
</evidence>
<reference evidence="7 8" key="1">
    <citation type="submission" date="2016-10" db="EMBL/GenBank/DDBJ databases">
        <title>Complete Genome Sequence of Peptococcaceae strain DCMF.</title>
        <authorList>
            <person name="Edwards R.J."/>
            <person name="Holland S.I."/>
            <person name="Deshpande N.P."/>
            <person name="Wong Y.K."/>
            <person name="Ertan H."/>
            <person name="Manefield M."/>
            <person name="Russell T.L."/>
            <person name="Lee M.J."/>
        </authorList>
    </citation>
    <scope>NUCLEOTIDE SEQUENCE [LARGE SCALE GENOMIC DNA]</scope>
    <source>
        <strain evidence="7 8">DCMF</strain>
    </source>
</reference>
<evidence type="ECO:0000313" key="8">
    <source>
        <dbReference type="Proteomes" id="UP000323521"/>
    </source>
</evidence>
<sequence length="547" mass="60980">MNTEELGTDNAVRAWRTEYGAEAVAVADMLCDRYACAPEKVALFYENEKGENLQLSFAQLSASSAKMAGFLKSLGIRKGDRIAVMLPKTPELVIAALAIWRLGAVYLPLFTAFGPEAINYRLKDSGARALVTDVGNRTKILEDERNRDGLQIITVAGPRESGFAPGDFSFWEELESAVPLKQAVIVSWNDLLVLIYTSGTTGHPKGCEMPVKSLAAFEAYMRYGLDLQENDVYWNIADPGWAYGLYYNLIGTLLMGKTILFYHAPFNPAGAYHIMEKYQVTNLTGAPTAYKVIMGAGEEMARKAQLHLRVLSSAGEPLNPHVIKWAKKMWGLPIYDHYGQTEGGMMLNNHHFPGLDEKIKPGSMGRPMPGYKMVVLNSEGQELANGQRGELAVDLANSPLFGFRHYWQNEKDTKEKFTGDGRYYLTGDIARVDIEGHFYFVSRSDDIILSAGYRIGPFEIENVLMQHEAVLEAAVIGVPDELRGEIVKAFVVLKPGSFNKEALAQELQNFVKKRLSAHAYPKQIEFLDQIPRTSSGKIQRYLLRRAN</sequence>
<comment type="similarity">
    <text evidence="1">Belongs to the ATP-dependent AMP-binding enzyme family.</text>
</comment>
<proteinExistence type="inferred from homology"/>
<dbReference type="PANTHER" id="PTHR43605">
    <property type="entry name" value="ACYL-COENZYME A SYNTHETASE"/>
    <property type="match status" value="1"/>
</dbReference>
<evidence type="ECO:0000256" key="1">
    <source>
        <dbReference type="ARBA" id="ARBA00006432"/>
    </source>
</evidence>
<dbReference type="InterPro" id="IPR045851">
    <property type="entry name" value="AMP-bd_C_sf"/>
</dbReference>
<protein>
    <submittedName>
        <fullName evidence="7">AMP-dependent synthetase</fullName>
    </submittedName>
</protein>
<keyword evidence="2" id="KW-0436">Ligase</keyword>
<organism evidence="7 8">
    <name type="scientific">Formimonas warabiya</name>
    <dbReference type="NCBI Taxonomy" id="1761012"/>
    <lineage>
        <taxon>Bacteria</taxon>
        <taxon>Bacillati</taxon>
        <taxon>Bacillota</taxon>
        <taxon>Clostridia</taxon>
        <taxon>Eubacteriales</taxon>
        <taxon>Peptococcaceae</taxon>
        <taxon>Candidatus Formimonas</taxon>
    </lineage>
</organism>
<dbReference type="GO" id="GO:0005524">
    <property type="term" value="F:ATP binding"/>
    <property type="evidence" value="ECO:0007669"/>
    <property type="project" value="UniProtKB-KW"/>
</dbReference>
<dbReference type="GO" id="GO:0004321">
    <property type="term" value="F:fatty-acyl-CoA synthase activity"/>
    <property type="evidence" value="ECO:0007669"/>
    <property type="project" value="TreeGrafter"/>
</dbReference>
<evidence type="ECO:0000259" key="5">
    <source>
        <dbReference type="Pfam" id="PF00501"/>
    </source>
</evidence>
<evidence type="ECO:0000259" key="6">
    <source>
        <dbReference type="Pfam" id="PF13193"/>
    </source>
</evidence>
<dbReference type="RefSeq" id="WP_148136867.1">
    <property type="nucleotide sequence ID" value="NZ_CP017634.1"/>
</dbReference>
<dbReference type="Gene3D" id="3.30.300.30">
    <property type="match status" value="1"/>
</dbReference>
<feature type="domain" description="AMP-dependent synthetase/ligase" evidence="5">
    <location>
        <begin position="37"/>
        <end position="393"/>
    </location>
</feature>
<dbReference type="GO" id="GO:0006637">
    <property type="term" value="P:acyl-CoA metabolic process"/>
    <property type="evidence" value="ECO:0007669"/>
    <property type="project" value="TreeGrafter"/>
</dbReference>
<dbReference type="InterPro" id="IPR051087">
    <property type="entry name" value="Mitochondrial_ACSM"/>
</dbReference>